<feature type="region of interest" description="Disordered" evidence="1">
    <location>
        <begin position="48"/>
        <end position="78"/>
    </location>
</feature>
<proteinExistence type="predicted"/>
<evidence type="ECO:0000256" key="1">
    <source>
        <dbReference type="SAM" id="MobiDB-lite"/>
    </source>
</evidence>
<dbReference type="AlphaFoldDB" id="A0A699TPN1"/>
<feature type="non-terminal residue" evidence="2">
    <location>
        <position position="1"/>
    </location>
</feature>
<feature type="compositionally biased region" description="Basic and acidic residues" evidence="1">
    <location>
        <begin position="48"/>
        <end position="67"/>
    </location>
</feature>
<dbReference type="EMBL" id="BKCJ011261276">
    <property type="protein sequence ID" value="GFD11783.1"/>
    <property type="molecule type" value="Genomic_DNA"/>
</dbReference>
<gene>
    <name evidence="2" type="ORF">Tci_883752</name>
</gene>
<sequence>VYLKNMAGYKMDYFKGMSYYEIRPLFKNHYNYNQAFLNETNEGVKVPEKKVSQEKEVEVESSKREGESLEQGIAKKQKMEQDTEELKKHLQIVPDDDDVYTDATPLASKILIVDYKIHTERNRPYFKILELMEITCYL</sequence>
<accession>A0A699TPN1</accession>
<protein>
    <submittedName>
        <fullName evidence="2">Uncharacterized protein</fullName>
    </submittedName>
</protein>
<comment type="caution">
    <text evidence="2">The sequence shown here is derived from an EMBL/GenBank/DDBJ whole genome shotgun (WGS) entry which is preliminary data.</text>
</comment>
<name>A0A699TPN1_TANCI</name>
<evidence type="ECO:0000313" key="2">
    <source>
        <dbReference type="EMBL" id="GFD11783.1"/>
    </source>
</evidence>
<organism evidence="2">
    <name type="scientific">Tanacetum cinerariifolium</name>
    <name type="common">Dalmatian daisy</name>
    <name type="synonym">Chrysanthemum cinerariifolium</name>
    <dbReference type="NCBI Taxonomy" id="118510"/>
    <lineage>
        <taxon>Eukaryota</taxon>
        <taxon>Viridiplantae</taxon>
        <taxon>Streptophyta</taxon>
        <taxon>Embryophyta</taxon>
        <taxon>Tracheophyta</taxon>
        <taxon>Spermatophyta</taxon>
        <taxon>Magnoliopsida</taxon>
        <taxon>eudicotyledons</taxon>
        <taxon>Gunneridae</taxon>
        <taxon>Pentapetalae</taxon>
        <taxon>asterids</taxon>
        <taxon>campanulids</taxon>
        <taxon>Asterales</taxon>
        <taxon>Asteraceae</taxon>
        <taxon>Asteroideae</taxon>
        <taxon>Anthemideae</taxon>
        <taxon>Anthemidinae</taxon>
        <taxon>Tanacetum</taxon>
    </lineage>
</organism>
<reference evidence="2" key="1">
    <citation type="journal article" date="2019" name="Sci. Rep.">
        <title>Draft genome of Tanacetum cinerariifolium, the natural source of mosquito coil.</title>
        <authorList>
            <person name="Yamashiro T."/>
            <person name="Shiraishi A."/>
            <person name="Satake H."/>
            <person name="Nakayama K."/>
        </authorList>
    </citation>
    <scope>NUCLEOTIDE SEQUENCE</scope>
</reference>